<dbReference type="InterPro" id="IPR000609">
    <property type="entry name" value="7TM_GPCR_serpentine_rcpt_Srg"/>
</dbReference>
<evidence type="ECO:0000313" key="7">
    <source>
        <dbReference type="Proteomes" id="UP000035680"/>
    </source>
</evidence>
<evidence type="ECO:0000256" key="4">
    <source>
        <dbReference type="ARBA" id="ARBA00022989"/>
    </source>
</evidence>
<comment type="similarity">
    <text evidence="2 6">Belongs to the nematode receptor-like protein srg family.</text>
</comment>
<feature type="transmembrane region" description="Helical" evidence="6">
    <location>
        <begin position="94"/>
        <end position="119"/>
    </location>
</feature>
<organism evidence="7 8">
    <name type="scientific">Strongyloides venezuelensis</name>
    <name type="common">Threadworm</name>
    <dbReference type="NCBI Taxonomy" id="75913"/>
    <lineage>
        <taxon>Eukaryota</taxon>
        <taxon>Metazoa</taxon>
        <taxon>Ecdysozoa</taxon>
        <taxon>Nematoda</taxon>
        <taxon>Chromadorea</taxon>
        <taxon>Rhabditida</taxon>
        <taxon>Tylenchina</taxon>
        <taxon>Panagrolaimomorpha</taxon>
        <taxon>Strongyloidoidea</taxon>
        <taxon>Strongyloididae</taxon>
        <taxon>Strongyloides</taxon>
    </lineage>
</organism>
<dbReference type="WBParaSite" id="SVE_0847700.1">
    <property type="protein sequence ID" value="SVE_0847700.1"/>
    <property type="gene ID" value="SVE_0847700"/>
</dbReference>
<keyword evidence="5 6" id="KW-0472">Membrane</keyword>
<dbReference type="AlphaFoldDB" id="A0A0K0FHW2"/>
<dbReference type="CDD" id="cd00637">
    <property type="entry name" value="7tm_classA_rhodopsin-like"/>
    <property type="match status" value="1"/>
</dbReference>
<feature type="transmembrane region" description="Helical" evidence="6">
    <location>
        <begin position="140"/>
        <end position="160"/>
    </location>
</feature>
<evidence type="ECO:0000256" key="5">
    <source>
        <dbReference type="ARBA" id="ARBA00023136"/>
    </source>
</evidence>
<proteinExistence type="inferred from homology"/>
<comment type="subcellular location">
    <subcellularLocation>
        <location evidence="1">Membrane</location>
        <topology evidence="1">Multi-pass membrane protein</topology>
    </subcellularLocation>
</comment>
<evidence type="ECO:0000313" key="8">
    <source>
        <dbReference type="WBParaSite" id="SVE_0847700.1"/>
    </source>
</evidence>
<protein>
    <recommendedName>
        <fullName evidence="6">Serpentine receptor class gamma</fullName>
    </recommendedName>
</protein>
<dbReference type="GO" id="GO:0004888">
    <property type="term" value="F:transmembrane signaling receptor activity"/>
    <property type="evidence" value="ECO:0007669"/>
    <property type="project" value="InterPro"/>
</dbReference>
<evidence type="ECO:0000256" key="2">
    <source>
        <dbReference type="ARBA" id="ARBA00005692"/>
    </source>
</evidence>
<name>A0A0K0FHW2_STRVS</name>
<reference evidence="7" key="1">
    <citation type="submission" date="2014-07" db="EMBL/GenBank/DDBJ databases">
        <authorList>
            <person name="Martin A.A"/>
            <person name="De Silva N."/>
        </authorList>
    </citation>
    <scope>NUCLEOTIDE SEQUENCE</scope>
</reference>
<dbReference type="GO" id="GO:0007606">
    <property type="term" value="P:sensory perception of chemical stimulus"/>
    <property type="evidence" value="ECO:0007669"/>
    <property type="project" value="UniProtKB-UniRule"/>
</dbReference>
<dbReference type="Gene3D" id="1.20.1070.10">
    <property type="entry name" value="Rhodopsin 7-helix transmembrane proteins"/>
    <property type="match status" value="1"/>
</dbReference>
<feature type="transmembrane region" description="Helical" evidence="6">
    <location>
        <begin position="172"/>
        <end position="192"/>
    </location>
</feature>
<evidence type="ECO:0000256" key="6">
    <source>
        <dbReference type="RuleBase" id="RU280813"/>
    </source>
</evidence>
<dbReference type="GO" id="GO:0016020">
    <property type="term" value="C:membrane"/>
    <property type="evidence" value="ECO:0007669"/>
    <property type="project" value="UniProtKB-SubCell"/>
</dbReference>
<dbReference type="SUPFAM" id="SSF81321">
    <property type="entry name" value="Family A G protein-coupled receptor-like"/>
    <property type="match status" value="1"/>
</dbReference>
<keyword evidence="7" id="KW-1185">Reference proteome</keyword>
<reference evidence="8" key="2">
    <citation type="submission" date="2015-08" db="UniProtKB">
        <authorList>
            <consortium name="WormBaseParasite"/>
        </authorList>
    </citation>
    <scope>IDENTIFICATION</scope>
</reference>
<evidence type="ECO:0000256" key="3">
    <source>
        <dbReference type="ARBA" id="ARBA00022692"/>
    </source>
</evidence>
<comment type="caution">
    <text evidence="6">Lacks conserved residue(s) required for the propagation of feature annotation.</text>
</comment>
<dbReference type="Proteomes" id="UP000035680">
    <property type="component" value="Unassembled WGS sequence"/>
</dbReference>
<keyword evidence="3 6" id="KW-0812">Transmembrane</keyword>
<accession>A0A0K0FHW2</accession>
<dbReference type="Pfam" id="PF02118">
    <property type="entry name" value="Srg"/>
    <property type="match status" value="1"/>
</dbReference>
<keyword evidence="4 6" id="KW-1133">Transmembrane helix</keyword>
<evidence type="ECO:0000256" key="1">
    <source>
        <dbReference type="ARBA" id="ARBA00004141"/>
    </source>
</evidence>
<sequence>MAGVLYALFGQETTFMYLITLLFSINRYIAVDYPTKYKRYFSKSNMIKILVIFLLLSASVGIGNYFFYPSYNINNSFGFFVPSFASNNITYYQVFYTICLFGIISIATCIFNVKAILILREQRQFNNNFKAQLFYIRYSIFIFITLACVEAFYICRVIVVKYEIHLLAPIPYFIHILAFDLTSIGDFYFLIYSSSELRNTIKKYFKCCKKTTAKVSVKVIHVR</sequence>
<feature type="transmembrane region" description="Helical" evidence="6">
    <location>
        <begin position="46"/>
        <end position="68"/>
    </location>
</feature>
<feature type="transmembrane region" description="Helical" evidence="6">
    <location>
        <begin position="6"/>
        <end position="25"/>
    </location>
</feature>